<dbReference type="AlphaFoldDB" id="A0A7W8F230"/>
<protein>
    <submittedName>
        <fullName evidence="1">Uncharacterized protein</fullName>
    </submittedName>
</protein>
<evidence type="ECO:0000313" key="1">
    <source>
        <dbReference type="EMBL" id="MBB5120303.1"/>
    </source>
</evidence>
<sequence length="66" mass="7406">MTMQDHDTRDSGSVMRRARFGALPERIAYEDMVETKAASPRDPARDGCDPDEARNLLPCLAWDLAL</sequence>
<comment type="caution">
    <text evidence="1">The sequence shown here is derived from an EMBL/GenBank/DDBJ whole genome shotgun (WGS) entry which is preliminary data.</text>
</comment>
<organism evidence="1 2">
    <name type="scientific">Streptomyces eurocidicus</name>
    <name type="common">Streptoverticillium eurocidicus</name>
    <dbReference type="NCBI Taxonomy" id="66423"/>
    <lineage>
        <taxon>Bacteria</taxon>
        <taxon>Bacillati</taxon>
        <taxon>Actinomycetota</taxon>
        <taxon>Actinomycetes</taxon>
        <taxon>Kitasatosporales</taxon>
        <taxon>Streptomycetaceae</taxon>
        <taxon>Streptomyces</taxon>
    </lineage>
</organism>
<gene>
    <name evidence="1" type="ORF">FHS36_003745</name>
</gene>
<proteinExistence type="predicted"/>
<accession>A0A7W8F230</accession>
<dbReference type="RefSeq" id="WP_376697824.1">
    <property type="nucleotide sequence ID" value="NZ_JACHJF010000011.1"/>
</dbReference>
<reference evidence="1 2" key="1">
    <citation type="submission" date="2020-08" db="EMBL/GenBank/DDBJ databases">
        <title>Genomic Encyclopedia of Type Strains, Phase III (KMG-III): the genomes of soil and plant-associated and newly described type strains.</title>
        <authorList>
            <person name="Whitman W."/>
        </authorList>
    </citation>
    <scope>NUCLEOTIDE SEQUENCE [LARGE SCALE GENOMIC DNA]</scope>
    <source>
        <strain evidence="1 2">CECT 3259</strain>
    </source>
</reference>
<dbReference type="EMBL" id="JACHJF010000011">
    <property type="protein sequence ID" value="MBB5120303.1"/>
    <property type="molecule type" value="Genomic_DNA"/>
</dbReference>
<evidence type="ECO:0000313" key="2">
    <source>
        <dbReference type="Proteomes" id="UP000528608"/>
    </source>
</evidence>
<name>A0A7W8F230_STREU</name>
<dbReference type="Proteomes" id="UP000528608">
    <property type="component" value="Unassembled WGS sequence"/>
</dbReference>